<evidence type="ECO:0000313" key="2">
    <source>
        <dbReference type="EMBL" id="MFD0950784.1"/>
    </source>
</evidence>
<dbReference type="Proteomes" id="UP001597044">
    <property type="component" value="Unassembled WGS sequence"/>
</dbReference>
<organism evidence="2 3">
    <name type="scientific">Paraperlucidibaca wandonensis</name>
    <dbReference type="NCBI Taxonomy" id="1268273"/>
    <lineage>
        <taxon>Bacteria</taxon>
        <taxon>Pseudomonadati</taxon>
        <taxon>Pseudomonadota</taxon>
        <taxon>Gammaproteobacteria</taxon>
        <taxon>Moraxellales</taxon>
        <taxon>Moraxellaceae</taxon>
        <taxon>Paraperlucidibaca</taxon>
    </lineage>
</organism>
<dbReference type="Gene3D" id="1.20.5.340">
    <property type="match status" value="1"/>
</dbReference>
<keyword evidence="1" id="KW-0175">Coiled coil</keyword>
<comment type="caution">
    <text evidence="2">The sequence shown here is derived from an EMBL/GenBank/DDBJ whole genome shotgun (WGS) entry which is preliminary data.</text>
</comment>
<proteinExistence type="predicted"/>
<evidence type="ECO:0000313" key="3">
    <source>
        <dbReference type="Proteomes" id="UP001597044"/>
    </source>
</evidence>
<dbReference type="RefSeq" id="WP_340675776.1">
    <property type="nucleotide sequence ID" value="NZ_JBHTIT010000001.1"/>
</dbReference>
<gene>
    <name evidence="2" type="ORF">ACFQ0F_10350</name>
</gene>
<feature type="coiled-coil region" evidence="1">
    <location>
        <begin position="21"/>
        <end position="69"/>
    </location>
</feature>
<dbReference type="EMBL" id="JBHTIT010000001">
    <property type="protein sequence ID" value="MFD0950784.1"/>
    <property type="molecule type" value="Genomic_DNA"/>
</dbReference>
<evidence type="ECO:0000256" key="1">
    <source>
        <dbReference type="SAM" id="Coils"/>
    </source>
</evidence>
<keyword evidence="3" id="KW-1185">Reference proteome</keyword>
<sequence>MNLIVAADFLHGEPNMREQDFQALSRHLEQLLERYRASQQQCSALQARVTELENEREDLKHRNEVARDRVEAIITRLKALDTSS</sequence>
<protein>
    <submittedName>
        <fullName evidence="2">DUF904 domain-containing protein</fullName>
    </submittedName>
</protein>
<name>A0ABW3HJ48_9GAMM</name>
<accession>A0ABW3HJ48</accession>
<reference evidence="3" key="1">
    <citation type="journal article" date="2019" name="Int. J. Syst. Evol. Microbiol.">
        <title>The Global Catalogue of Microorganisms (GCM) 10K type strain sequencing project: providing services to taxonomists for standard genome sequencing and annotation.</title>
        <authorList>
            <consortium name="The Broad Institute Genomics Platform"/>
            <consortium name="The Broad Institute Genome Sequencing Center for Infectious Disease"/>
            <person name="Wu L."/>
            <person name="Ma J."/>
        </authorList>
    </citation>
    <scope>NUCLEOTIDE SEQUENCE [LARGE SCALE GENOMIC DNA]</scope>
    <source>
        <strain evidence="3">CCUG 63419</strain>
    </source>
</reference>